<evidence type="ECO:0000313" key="1">
    <source>
        <dbReference type="EMBL" id="KAJ5106980.1"/>
    </source>
</evidence>
<accession>A0A9W9KHR5</accession>
<name>A0A9W9KHR5_9EURO</name>
<gene>
    <name evidence="1" type="ORF">N7456_003655</name>
</gene>
<evidence type="ECO:0000313" key="2">
    <source>
        <dbReference type="Proteomes" id="UP001149165"/>
    </source>
</evidence>
<organism evidence="1 2">
    <name type="scientific">Penicillium angulare</name>
    <dbReference type="NCBI Taxonomy" id="116970"/>
    <lineage>
        <taxon>Eukaryota</taxon>
        <taxon>Fungi</taxon>
        <taxon>Dikarya</taxon>
        <taxon>Ascomycota</taxon>
        <taxon>Pezizomycotina</taxon>
        <taxon>Eurotiomycetes</taxon>
        <taxon>Eurotiomycetidae</taxon>
        <taxon>Eurotiales</taxon>
        <taxon>Aspergillaceae</taxon>
        <taxon>Penicillium</taxon>
    </lineage>
</organism>
<reference evidence="1" key="2">
    <citation type="journal article" date="2023" name="IMA Fungus">
        <title>Comparative genomic study of the Penicillium genus elucidates a diverse pangenome and 15 lateral gene transfer events.</title>
        <authorList>
            <person name="Petersen C."/>
            <person name="Sorensen T."/>
            <person name="Nielsen M.R."/>
            <person name="Sondergaard T.E."/>
            <person name="Sorensen J.L."/>
            <person name="Fitzpatrick D.A."/>
            <person name="Frisvad J.C."/>
            <person name="Nielsen K.L."/>
        </authorList>
    </citation>
    <scope>NUCLEOTIDE SEQUENCE</scope>
    <source>
        <strain evidence="1">IBT 30069</strain>
    </source>
</reference>
<sequence>MGPRRRKAPSFLKHLTPFARKSTLLVESKQSTMKMEALEPSSFEKNVTARWINLPDPARFLLPEPQARLAYEEDFPKWESIVLDKLGAVGCEDLVYSIYPRPAQTNIARLKWERISKEVKLWLAKSIGDRILSFVERANSDTEFADEFMSAVKQHCLPKTTTAYGQEVATFFSMSPSTPNDLKRFLRDYAYKADGLWQAGIDVSPKLALWGLVTTTGHVKPELSARLVELIEEKGDTVGLVQFHDVIGELYCSV</sequence>
<reference evidence="1" key="1">
    <citation type="submission" date="2022-11" db="EMBL/GenBank/DDBJ databases">
        <authorList>
            <person name="Petersen C."/>
        </authorList>
    </citation>
    <scope>NUCLEOTIDE SEQUENCE</scope>
    <source>
        <strain evidence="1">IBT 30069</strain>
    </source>
</reference>
<keyword evidence="2" id="KW-1185">Reference proteome</keyword>
<dbReference type="AlphaFoldDB" id="A0A9W9KHR5"/>
<proteinExistence type="predicted"/>
<protein>
    <submittedName>
        <fullName evidence="1">Uncharacterized protein</fullName>
    </submittedName>
</protein>
<dbReference type="Proteomes" id="UP001149165">
    <property type="component" value="Unassembled WGS sequence"/>
</dbReference>
<comment type="caution">
    <text evidence="1">The sequence shown here is derived from an EMBL/GenBank/DDBJ whole genome shotgun (WGS) entry which is preliminary data.</text>
</comment>
<dbReference type="EMBL" id="JAPQKH010000003">
    <property type="protein sequence ID" value="KAJ5106980.1"/>
    <property type="molecule type" value="Genomic_DNA"/>
</dbReference>